<sequence>MHADDETMPRPAASGRREGVRAGRHVVWTDEDLVRLHGHLLEKSLHDLFDARVSVATRREILAWLRAPKERSGAFSYRTCCALFGLDSDEIRERVLA</sequence>
<dbReference type="Proteomes" id="UP000020218">
    <property type="component" value="Unassembled WGS sequence"/>
</dbReference>
<gene>
    <name evidence="2" type="ORF">AW08_03878</name>
</gene>
<comment type="caution">
    <text evidence="2">The sequence shown here is derived from an EMBL/GenBank/DDBJ whole genome shotgun (WGS) entry which is preliminary data.</text>
</comment>
<organism evidence="2 3">
    <name type="scientific">Candidatus Accumulibacter adjunctus</name>
    <dbReference type="NCBI Taxonomy" id="1454001"/>
    <lineage>
        <taxon>Bacteria</taxon>
        <taxon>Pseudomonadati</taxon>
        <taxon>Pseudomonadota</taxon>
        <taxon>Betaproteobacteria</taxon>
        <taxon>Candidatus Accumulibacter</taxon>
    </lineage>
</organism>
<protein>
    <submittedName>
        <fullName evidence="2">Uncharacterized protein</fullName>
    </submittedName>
</protein>
<proteinExistence type="predicted"/>
<dbReference type="AlphaFoldDB" id="A0A011PBY2"/>
<keyword evidence="3" id="KW-1185">Reference proteome</keyword>
<dbReference type="STRING" id="1454001.AW08_03878"/>
<name>A0A011PBY2_9PROT</name>
<evidence type="ECO:0000313" key="2">
    <source>
        <dbReference type="EMBL" id="EXI63864.1"/>
    </source>
</evidence>
<evidence type="ECO:0000313" key="3">
    <source>
        <dbReference type="Proteomes" id="UP000020218"/>
    </source>
</evidence>
<reference evidence="2" key="1">
    <citation type="submission" date="2014-02" db="EMBL/GenBank/DDBJ databases">
        <title>Expanding our view of genomic diversity in Candidatus Accumulibacter clades.</title>
        <authorList>
            <person name="Skennerton C.T."/>
            <person name="Barr J.J."/>
            <person name="Slater F.R."/>
            <person name="Bond P.L."/>
            <person name="Tyson G.W."/>
        </authorList>
    </citation>
    <scope>NUCLEOTIDE SEQUENCE [LARGE SCALE GENOMIC DNA]</scope>
</reference>
<accession>A0A011PBY2</accession>
<dbReference type="EMBL" id="JFAX01000046">
    <property type="protein sequence ID" value="EXI63864.1"/>
    <property type="molecule type" value="Genomic_DNA"/>
</dbReference>
<evidence type="ECO:0000256" key="1">
    <source>
        <dbReference type="SAM" id="MobiDB-lite"/>
    </source>
</evidence>
<dbReference type="PATRIC" id="fig|1454001.3.peg.3911"/>
<feature type="region of interest" description="Disordered" evidence="1">
    <location>
        <begin position="1"/>
        <end position="20"/>
    </location>
</feature>